<dbReference type="EMBL" id="JAGYWB010000009">
    <property type="protein sequence ID" value="KAI0511388.1"/>
    <property type="molecule type" value="Genomic_DNA"/>
</dbReference>
<protein>
    <submittedName>
        <fullName evidence="1">Uncharacterized protein</fullName>
    </submittedName>
</protein>
<dbReference type="SMR" id="A0A8T3BJR2"/>
<dbReference type="Proteomes" id="UP000829196">
    <property type="component" value="Unassembled WGS sequence"/>
</dbReference>
<accession>A0A8T3BJR2</accession>
<dbReference type="AlphaFoldDB" id="A0A8T3BJR2"/>
<gene>
    <name evidence="1" type="ORF">KFK09_012018</name>
</gene>
<evidence type="ECO:0000313" key="1">
    <source>
        <dbReference type="EMBL" id="KAI0511388.1"/>
    </source>
</evidence>
<proteinExistence type="predicted"/>
<reference evidence="1" key="1">
    <citation type="journal article" date="2022" name="Front. Genet.">
        <title>Chromosome-Scale Assembly of the Dendrobium nobile Genome Provides Insights Into the Molecular Mechanism of the Biosynthesis of the Medicinal Active Ingredient of Dendrobium.</title>
        <authorList>
            <person name="Xu Q."/>
            <person name="Niu S.-C."/>
            <person name="Li K.-L."/>
            <person name="Zheng P.-J."/>
            <person name="Zhang X.-J."/>
            <person name="Jia Y."/>
            <person name="Liu Y."/>
            <person name="Niu Y.-X."/>
            <person name="Yu L.-H."/>
            <person name="Chen D.-F."/>
            <person name="Zhang G.-Q."/>
        </authorList>
    </citation>
    <scope>NUCLEOTIDE SEQUENCE</scope>
    <source>
        <tissue evidence="1">Leaf</tissue>
    </source>
</reference>
<comment type="caution">
    <text evidence="1">The sequence shown here is derived from an EMBL/GenBank/DDBJ whole genome shotgun (WGS) entry which is preliminary data.</text>
</comment>
<name>A0A8T3BJR2_DENNO</name>
<evidence type="ECO:0000313" key="2">
    <source>
        <dbReference type="Proteomes" id="UP000829196"/>
    </source>
</evidence>
<keyword evidence="2" id="KW-1185">Reference proteome</keyword>
<organism evidence="1 2">
    <name type="scientific">Dendrobium nobile</name>
    <name type="common">Orchid</name>
    <dbReference type="NCBI Taxonomy" id="94219"/>
    <lineage>
        <taxon>Eukaryota</taxon>
        <taxon>Viridiplantae</taxon>
        <taxon>Streptophyta</taxon>
        <taxon>Embryophyta</taxon>
        <taxon>Tracheophyta</taxon>
        <taxon>Spermatophyta</taxon>
        <taxon>Magnoliopsida</taxon>
        <taxon>Liliopsida</taxon>
        <taxon>Asparagales</taxon>
        <taxon>Orchidaceae</taxon>
        <taxon>Epidendroideae</taxon>
        <taxon>Malaxideae</taxon>
        <taxon>Dendrobiinae</taxon>
        <taxon>Dendrobium</taxon>
    </lineage>
</organism>
<sequence>MSKEVFCSLLQAVFVHFIREVFNLSSFHFLEIAAIHSLLNNIEQFHFTVLLAFDESS</sequence>